<dbReference type="SUPFAM" id="SSF53335">
    <property type="entry name" value="S-adenosyl-L-methionine-dependent methyltransferases"/>
    <property type="match status" value="2"/>
</dbReference>
<gene>
    <name evidence="2" type="ORF">FOL47_000505</name>
</gene>
<reference evidence="2 3" key="1">
    <citation type="submission" date="2020-04" db="EMBL/GenBank/DDBJ databases">
        <title>Perkinsus chesapeaki whole genome sequence.</title>
        <authorList>
            <person name="Bogema D.R."/>
        </authorList>
    </citation>
    <scope>NUCLEOTIDE SEQUENCE [LARGE SCALE GENOMIC DNA]</scope>
    <source>
        <strain evidence="2">ATCC PRA-425</strain>
    </source>
</reference>
<dbReference type="Proteomes" id="UP000591131">
    <property type="component" value="Unassembled WGS sequence"/>
</dbReference>
<keyword evidence="3" id="KW-1185">Reference proteome</keyword>
<dbReference type="Pfam" id="PF08241">
    <property type="entry name" value="Methyltransf_11"/>
    <property type="match status" value="1"/>
</dbReference>
<proteinExistence type="predicted"/>
<dbReference type="Gene3D" id="3.40.50.150">
    <property type="entry name" value="Vaccinia Virus protein VP39"/>
    <property type="match status" value="2"/>
</dbReference>
<dbReference type="AlphaFoldDB" id="A0A7J6MLW2"/>
<evidence type="ECO:0000313" key="3">
    <source>
        <dbReference type="Proteomes" id="UP000591131"/>
    </source>
</evidence>
<accession>A0A7J6MLW2</accession>
<dbReference type="OrthoDB" id="2013972at2759"/>
<dbReference type="InterPro" id="IPR029063">
    <property type="entry name" value="SAM-dependent_MTases_sf"/>
</dbReference>
<feature type="domain" description="Methyltransferase type 11" evidence="1">
    <location>
        <begin position="341"/>
        <end position="386"/>
    </location>
</feature>
<evidence type="ECO:0000259" key="1">
    <source>
        <dbReference type="Pfam" id="PF08241"/>
    </source>
</evidence>
<dbReference type="CDD" id="cd02440">
    <property type="entry name" value="AdoMet_MTases"/>
    <property type="match status" value="1"/>
</dbReference>
<evidence type="ECO:0000313" key="2">
    <source>
        <dbReference type="EMBL" id="KAF4672446.1"/>
    </source>
</evidence>
<dbReference type="EMBL" id="JAAPAO010000109">
    <property type="protein sequence ID" value="KAF4672446.1"/>
    <property type="molecule type" value="Genomic_DNA"/>
</dbReference>
<comment type="caution">
    <text evidence="2">The sequence shown here is derived from an EMBL/GenBank/DDBJ whole genome shotgun (WGS) entry which is preliminary data.</text>
</comment>
<sequence length="486" mass="55366">MVVSEPISGTAIAPSADDRISEIPTKINHSDYFSPGNLLNSSREFEACPVRYSVPIVLGYGWWFRQQNFRRAIVISDDEQGSACLVNFTHGTVVNSLDLLSDSIYDVVIAAYTLEVSQKPWESVKEYVSLLVEGGHLVVMSLFFWPDRGSNDYFRFLPSGLSNMAEWAGCRRMEFSDGWGSWDFWALLAKDGPQEVDMRGVQRFIDGGIVIDDRIYKSDGENYFLTWAVMTECVTGYEWSSQLREAGVQWPPTQQLKLGPFDDHIFDTTTYTFEPCKLSYGRIAAHHAVETWLEKNTGKISNETEVLNISPPVGGLDCWGRHFDGKTTKFFITHWNRGQHEICEDLPFPDNSFNYVLMQMVAEHSVFVWYCYREVHRVLKKGGIFISTNPVKFRRHPLGGSQKANKKLKDKGYAYPDNYRLLPSGNRALLEWAGFSKIHECSGWGIKRFFADPTFDIPKVKSHMLLDRTSGVGDPYVVTAWLIAEK</sequence>
<organism evidence="2 3">
    <name type="scientific">Perkinsus chesapeaki</name>
    <name type="common">Clam parasite</name>
    <name type="synonym">Perkinsus andrewsi</name>
    <dbReference type="NCBI Taxonomy" id="330153"/>
    <lineage>
        <taxon>Eukaryota</taxon>
        <taxon>Sar</taxon>
        <taxon>Alveolata</taxon>
        <taxon>Perkinsozoa</taxon>
        <taxon>Perkinsea</taxon>
        <taxon>Perkinsida</taxon>
        <taxon>Perkinsidae</taxon>
        <taxon>Perkinsus</taxon>
    </lineage>
</organism>
<dbReference type="InterPro" id="IPR013216">
    <property type="entry name" value="Methyltransf_11"/>
</dbReference>
<protein>
    <recommendedName>
        <fullName evidence="1">Methyltransferase type 11 domain-containing protein</fullName>
    </recommendedName>
</protein>
<dbReference type="GO" id="GO:0008757">
    <property type="term" value="F:S-adenosylmethionine-dependent methyltransferase activity"/>
    <property type="evidence" value="ECO:0007669"/>
    <property type="project" value="InterPro"/>
</dbReference>
<name>A0A7J6MLW2_PERCH</name>